<dbReference type="EMBL" id="GBRH01276382">
    <property type="protein sequence ID" value="JAD21513.1"/>
    <property type="molecule type" value="Transcribed_RNA"/>
</dbReference>
<proteinExistence type="predicted"/>
<dbReference type="AlphaFoldDB" id="A0A0A8Y8G0"/>
<evidence type="ECO:0000313" key="1">
    <source>
        <dbReference type="EMBL" id="JAD21513.1"/>
    </source>
</evidence>
<name>A0A0A8Y8G0_ARUDO</name>
<sequence>MLYEVAEPNGLSGLIWLQIEHLDGNFQMFIQKGKGEFYSCFSDAHSYIMRSKNGILCNLCMFK</sequence>
<organism evidence="1">
    <name type="scientific">Arundo donax</name>
    <name type="common">Giant reed</name>
    <name type="synonym">Donax arundinaceus</name>
    <dbReference type="NCBI Taxonomy" id="35708"/>
    <lineage>
        <taxon>Eukaryota</taxon>
        <taxon>Viridiplantae</taxon>
        <taxon>Streptophyta</taxon>
        <taxon>Embryophyta</taxon>
        <taxon>Tracheophyta</taxon>
        <taxon>Spermatophyta</taxon>
        <taxon>Magnoliopsida</taxon>
        <taxon>Liliopsida</taxon>
        <taxon>Poales</taxon>
        <taxon>Poaceae</taxon>
        <taxon>PACMAD clade</taxon>
        <taxon>Arundinoideae</taxon>
        <taxon>Arundineae</taxon>
        <taxon>Arundo</taxon>
    </lineage>
</organism>
<reference evidence="1" key="2">
    <citation type="journal article" date="2015" name="Data Brief">
        <title>Shoot transcriptome of the giant reed, Arundo donax.</title>
        <authorList>
            <person name="Barrero R.A."/>
            <person name="Guerrero F.D."/>
            <person name="Moolhuijzen P."/>
            <person name="Goolsby J.A."/>
            <person name="Tidwell J."/>
            <person name="Bellgard S.E."/>
            <person name="Bellgard M.I."/>
        </authorList>
    </citation>
    <scope>NUCLEOTIDE SEQUENCE</scope>
    <source>
        <tissue evidence="1">Shoot tissue taken approximately 20 cm above the soil surface</tissue>
    </source>
</reference>
<protein>
    <submittedName>
        <fullName evidence="1">Uncharacterized protein</fullName>
    </submittedName>
</protein>
<accession>A0A0A8Y8G0</accession>
<reference evidence="1" key="1">
    <citation type="submission" date="2014-09" db="EMBL/GenBank/DDBJ databases">
        <authorList>
            <person name="Magalhaes I.L.F."/>
            <person name="Oliveira U."/>
            <person name="Santos F.R."/>
            <person name="Vidigal T.H.D.A."/>
            <person name="Brescovit A.D."/>
            <person name="Santos A.J."/>
        </authorList>
    </citation>
    <scope>NUCLEOTIDE SEQUENCE</scope>
    <source>
        <tissue evidence="1">Shoot tissue taken approximately 20 cm above the soil surface</tissue>
    </source>
</reference>